<reference evidence="1 2" key="1">
    <citation type="submission" date="2016-12" db="EMBL/GenBank/DDBJ databases">
        <title>Genome sequencing of Methylocaldum marinum.</title>
        <authorList>
            <person name="Takeuchi M."/>
            <person name="Kamagata Y."/>
            <person name="Hiraoka S."/>
            <person name="Oshima K."/>
            <person name="Hattori M."/>
            <person name="Iwasaki W."/>
        </authorList>
    </citation>
    <scope>NUCLEOTIDE SEQUENCE [LARGE SCALE GENOMIC DNA]</scope>
    <source>
        <strain evidence="1 2">S8</strain>
    </source>
</reference>
<evidence type="ECO:0008006" key="3">
    <source>
        <dbReference type="Google" id="ProtNLM"/>
    </source>
</evidence>
<evidence type="ECO:0000313" key="1">
    <source>
        <dbReference type="EMBL" id="BBA35512.1"/>
    </source>
</evidence>
<protein>
    <recommendedName>
        <fullName evidence="3">PepSY domain-containing protein</fullName>
    </recommendedName>
</protein>
<gene>
    <name evidence="1" type="ORF">sS8_3575</name>
</gene>
<evidence type="ECO:0000313" key="2">
    <source>
        <dbReference type="Proteomes" id="UP000266313"/>
    </source>
</evidence>
<accession>A0A250KVA2</accession>
<name>A0A250KVA2_9GAMM</name>
<dbReference type="EMBL" id="AP017928">
    <property type="protein sequence ID" value="BBA35512.1"/>
    <property type="molecule type" value="Genomic_DNA"/>
</dbReference>
<dbReference type="Proteomes" id="UP000266313">
    <property type="component" value="Chromosome"/>
</dbReference>
<sequence>MTNIRQIASFSGNYLLPIKHAYHEFSKTGLNANDYMINILESDSEVIISFEYKNLPKGFRGSIQGTPNFQVEIDKVSGQVLRSSYGR</sequence>
<organism evidence="1 2">
    <name type="scientific">Methylocaldum marinum</name>
    <dbReference type="NCBI Taxonomy" id="1432792"/>
    <lineage>
        <taxon>Bacteria</taxon>
        <taxon>Pseudomonadati</taxon>
        <taxon>Pseudomonadota</taxon>
        <taxon>Gammaproteobacteria</taxon>
        <taxon>Methylococcales</taxon>
        <taxon>Methylococcaceae</taxon>
        <taxon>Methylocaldum</taxon>
    </lineage>
</organism>
<dbReference type="AlphaFoldDB" id="A0A250KVA2"/>
<proteinExistence type="predicted"/>
<keyword evidence="2" id="KW-1185">Reference proteome</keyword>
<dbReference type="KEGG" id="mmai:sS8_3575"/>